<name>A0A382PYC7_9ZZZZ</name>
<keyword evidence="1" id="KW-0812">Transmembrane</keyword>
<protein>
    <submittedName>
        <fullName evidence="2">Uncharacterized protein</fullName>
    </submittedName>
</protein>
<dbReference type="EMBL" id="UINC01110592">
    <property type="protein sequence ID" value="SVC78196.1"/>
    <property type="molecule type" value="Genomic_DNA"/>
</dbReference>
<dbReference type="AlphaFoldDB" id="A0A382PYC7"/>
<keyword evidence="1" id="KW-0472">Membrane</keyword>
<evidence type="ECO:0000313" key="2">
    <source>
        <dbReference type="EMBL" id="SVC78196.1"/>
    </source>
</evidence>
<proteinExistence type="predicted"/>
<evidence type="ECO:0000256" key="1">
    <source>
        <dbReference type="SAM" id="Phobius"/>
    </source>
</evidence>
<keyword evidence="1" id="KW-1133">Transmembrane helix</keyword>
<gene>
    <name evidence="2" type="ORF">METZ01_LOCUS331050</name>
</gene>
<feature type="non-terminal residue" evidence="2">
    <location>
        <position position="31"/>
    </location>
</feature>
<organism evidence="2">
    <name type="scientific">marine metagenome</name>
    <dbReference type="NCBI Taxonomy" id="408172"/>
    <lineage>
        <taxon>unclassified sequences</taxon>
        <taxon>metagenomes</taxon>
        <taxon>ecological metagenomes</taxon>
    </lineage>
</organism>
<sequence length="31" mass="3662">MTEKKINIYLQYFMGLSVIVGLIYHTQSKEN</sequence>
<accession>A0A382PYC7</accession>
<feature type="transmembrane region" description="Helical" evidence="1">
    <location>
        <begin position="6"/>
        <end position="24"/>
    </location>
</feature>
<reference evidence="2" key="1">
    <citation type="submission" date="2018-05" db="EMBL/GenBank/DDBJ databases">
        <authorList>
            <person name="Lanie J.A."/>
            <person name="Ng W.-L."/>
            <person name="Kazmierczak K.M."/>
            <person name="Andrzejewski T.M."/>
            <person name="Davidsen T.M."/>
            <person name="Wayne K.J."/>
            <person name="Tettelin H."/>
            <person name="Glass J.I."/>
            <person name="Rusch D."/>
            <person name="Podicherti R."/>
            <person name="Tsui H.-C.T."/>
            <person name="Winkler M.E."/>
        </authorList>
    </citation>
    <scope>NUCLEOTIDE SEQUENCE</scope>
</reference>